<evidence type="ECO:0000256" key="9">
    <source>
        <dbReference type="ARBA" id="ARBA00023136"/>
    </source>
</evidence>
<keyword evidence="3" id="KW-0813">Transport</keyword>
<evidence type="ECO:0000256" key="4">
    <source>
        <dbReference type="ARBA" id="ARBA00022475"/>
    </source>
</evidence>
<dbReference type="Gene3D" id="3.30.420.380">
    <property type="match status" value="1"/>
</dbReference>
<comment type="subcellular location">
    <subcellularLocation>
        <location evidence="1">Cell inner membrane</location>
    </subcellularLocation>
</comment>
<gene>
    <name evidence="12" type="ORF">H9Q16_13495</name>
</gene>
<evidence type="ECO:0000313" key="12">
    <source>
        <dbReference type="EMBL" id="MBD3664941.1"/>
    </source>
</evidence>
<dbReference type="RefSeq" id="WP_191075949.1">
    <property type="nucleotide sequence ID" value="NZ_JACTAG010000002.1"/>
</dbReference>
<evidence type="ECO:0000259" key="11">
    <source>
        <dbReference type="Pfam" id="PF12693"/>
    </source>
</evidence>
<organism evidence="12 13">
    <name type="scientific">Sulfitobacter aestuariivivens</name>
    <dbReference type="NCBI Taxonomy" id="2766981"/>
    <lineage>
        <taxon>Bacteria</taxon>
        <taxon>Pseudomonadati</taxon>
        <taxon>Pseudomonadota</taxon>
        <taxon>Alphaproteobacteria</taxon>
        <taxon>Rhodobacterales</taxon>
        <taxon>Roseobacteraceae</taxon>
        <taxon>Sulfitobacter</taxon>
    </lineage>
</organism>
<keyword evidence="8 10" id="KW-1133">Transmembrane helix</keyword>
<dbReference type="EMBL" id="JACTAG010000002">
    <property type="protein sequence ID" value="MBD3664941.1"/>
    <property type="molecule type" value="Genomic_DNA"/>
</dbReference>
<dbReference type="Proteomes" id="UP000635142">
    <property type="component" value="Unassembled WGS sequence"/>
</dbReference>
<dbReference type="GO" id="GO:0009276">
    <property type="term" value="C:Gram-negative-bacterium-type cell wall"/>
    <property type="evidence" value="ECO:0007669"/>
    <property type="project" value="InterPro"/>
</dbReference>
<evidence type="ECO:0000256" key="5">
    <source>
        <dbReference type="ARBA" id="ARBA00022519"/>
    </source>
</evidence>
<proteinExistence type="inferred from homology"/>
<keyword evidence="5" id="KW-0997">Cell inner membrane</keyword>
<evidence type="ECO:0000256" key="6">
    <source>
        <dbReference type="ARBA" id="ARBA00022692"/>
    </source>
</evidence>
<dbReference type="AlphaFoldDB" id="A0A927D5U6"/>
<evidence type="ECO:0000256" key="2">
    <source>
        <dbReference type="ARBA" id="ARBA00005318"/>
    </source>
</evidence>
<dbReference type="Pfam" id="PF12693">
    <property type="entry name" value="GspL_C"/>
    <property type="match status" value="1"/>
</dbReference>
<keyword evidence="7" id="KW-0653">Protein transport</keyword>
<evidence type="ECO:0000256" key="8">
    <source>
        <dbReference type="ARBA" id="ARBA00022989"/>
    </source>
</evidence>
<comment type="similarity">
    <text evidence="2">Belongs to the GSP L family.</text>
</comment>
<dbReference type="InterPro" id="IPR025691">
    <property type="entry name" value="GspL_pp_dom"/>
</dbReference>
<sequence>MANQKGEGLGDRFVSLIESGPPPGAQQVALVPGAEVPVLSLDLPPGLRGQSREQVARRQLLDRAGLDANAEMRPIHAPKMGDAWSKVMIVDSGQLEGWKTAAGANCRALLPDYLALPTAAGLWTIARKGDTVMARLGPDDGFTAPVEVARAMLDLHLKETDNVPKAIWLQHPDVIGLVALAEEHGVAVVEDAEALKALDLPDPKVLGHGELAFDLRRDPQLARARMRKRVLPWRWPVLLGLFAIGLWAATQMVETRRLQNMTAALNAQTADLVRAHFVPSGPLLDIRIQVSQTLAERRLAATGWQSQVTALDLFATASGVLTQTGATTQTALAGADQELALSVTVADFAAVDALAAALRGAGLRVNVVESRVTEGASNVRADLRLTPPEPAEGAKQ</sequence>
<evidence type="ECO:0000313" key="13">
    <source>
        <dbReference type="Proteomes" id="UP000635142"/>
    </source>
</evidence>
<comment type="caution">
    <text evidence="12">The sequence shown here is derived from an EMBL/GenBank/DDBJ whole genome shotgun (WGS) entry which is preliminary data.</text>
</comment>
<dbReference type="InterPro" id="IPR007812">
    <property type="entry name" value="T2SS_protein-GspL"/>
</dbReference>
<dbReference type="GO" id="GO:0005886">
    <property type="term" value="C:plasma membrane"/>
    <property type="evidence" value="ECO:0007669"/>
    <property type="project" value="UniProtKB-SubCell"/>
</dbReference>
<evidence type="ECO:0000256" key="7">
    <source>
        <dbReference type="ARBA" id="ARBA00022927"/>
    </source>
</evidence>
<evidence type="ECO:0000256" key="10">
    <source>
        <dbReference type="SAM" id="Phobius"/>
    </source>
</evidence>
<feature type="transmembrane region" description="Helical" evidence="10">
    <location>
        <begin position="233"/>
        <end position="250"/>
    </location>
</feature>
<evidence type="ECO:0000256" key="3">
    <source>
        <dbReference type="ARBA" id="ARBA00022448"/>
    </source>
</evidence>
<accession>A0A927D5U6</accession>
<dbReference type="GO" id="GO:0015627">
    <property type="term" value="C:type II protein secretion system complex"/>
    <property type="evidence" value="ECO:0007669"/>
    <property type="project" value="InterPro"/>
</dbReference>
<keyword evidence="13" id="KW-1185">Reference proteome</keyword>
<keyword evidence="9 10" id="KW-0472">Membrane</keyword>
<dbReference type="NCBIfam" id="TIGR01709">
    <property type="entry name" value="typeII_sec_gspL"/>
    <property type="match status" value="1"/>
</dbReference>
<dbReference type="GO" id="GO:0015628">
    <property type="term" value="P:protein secretion by the type II secretion system"/>
    <property type="evidence" value="ECO:0007669"/>
    <property type="project" value="InterPro"/>
</dbReference>
<reference evidence="12" key="1">
    <citation type="submission" date="2020-08" db="EMBL/GenBank/DDBJ databases">
        <title>Sulfitobacter aestuariivivens sp. nov., isolated from a tidal flat.</title>
        <authorList>
            <person name="Park S."/>
            <person name="Yoon J.-H."/>
        </authorList>
    </citation>
    <scope>NUCLEOTIDE SEQUENCE</scope>
    <source>
        <strain evidence="12">TSTF-M16</strain>
    </source>
</reference>
<name>A0A927D5U6_9RHOB</name>
<feature type="domain" description="GspL periplasmic" evidence="11">
    <location>
        <begin position="228"/>
        <end position="383"/>
    </location>
</feature>
<protein>
    <recommendedName>
        <fullName evidence="11">GspL periplasmic domain-containing protein</fullName>
    </recommendedName>
</protein>
<keyword evidence="6 10" id="KW-0812">Transmembrane</keyword>
<keyword evidence="4" id="KW-1003">Cell membrane</keyword>
<evidence type="ECO:0000256" key="1">
    <source>
        <dbReference type="ARBA" id="ARBA00004533"/>
    </source>
</evidence>